<dbReference type="EMBL" id="FQVG01000036">
    <property type="protein sequence ID" value="SHF12297.1"/>
    <property type="molecule type" value="Genomic_DNA"/>
</dbReference>
<dbReference type="Proteomes" id="UP000184423">
    <property type="component" value="Unassembled WGS sequence"/>
</dbReference>
<dbReference type="PROSITE" id="PS52050">
    <property type="entry name" value="WYL"/>
    <property type="match status" value="1"/>
</dbReference>
<feature type="domain" description="WYL" evidence="1">
    <location>
        <begin position="212"/>
        <end position="275"/>
    </location>
</feature>
<feature type="domain" description="WCX" evidence="2">
    <location>
        <begin position="319"/>
        <end position="378"/>
    </location>
</feature>
<dbReference type="RefSeq" id="WP_073249171.1">
    <property type="nucleotide sequence ID" value="NZ_FQVG01000036.1"/>
</dbReference>
<dbReference type="InterPro" id="IPR051534">
    <property type="entry name" value="CBASS_pafABC_assoc_protein"/>
</dbReference>
<evidence type="ECO:0000259" key="2">
    <source>
        <dbReference type="Pfam" id="PF25583"/>
    </source>
</evidence>
<gene>
    <name evidence="3" type="ORF">SAMN02746091_01815</name>
</gene>
<reference evidence="4" key="1">
    <citation type="submission" date="2016-11" db="EMBL/GenBank/DDBJ databases">
        <authorList>
            <person name="Varghese N."/>
            <person name="Submissions S."/>
        </authorList>
    </citation>
    <scope>NUCLEOTIDE SEQUENCE [LARGE SCALE GENOMIC DNA]</scope>
    <source>
        <strain evidence="4">DSM 10124</strain>
    </source>
</reference>
<evidence type="ECO:0000313" key="4">
    <source>
        <dbReference type="Proteomes" id="UP000184423"/>
    </source>
</evidence>
<dbReference type="InterPro" id="IPR057727">
    <property type="entry name" value="WCX_dom"/>
</dbReference>
<accession>A0A1M4Z3B4</accession>
<name>A0A1M4Z3B4_9CLOT</name>
<dbReference type="Pfam" id="PF13280">
    <property type="entry name" value="WYL"/>
    <property type="match status" value="1"/>
</dbReference>
<dbReference type="Pfam" id="PF25583">
    <property type="entry name" value="WCX"/>
    <property type="match status" value="1"/>
</dbReference>
<organism evidence="3 4">
    <name type="scientific">Caloramator proteoclasticus DSM 10124</name>
    <dbReference type="NCBI Taxonomy" id="1121262"/>
    <lineage>
        <taxon>Bacteria</taxon>
        <taxon>Bacillati</taxon>
        <taxon>Bacillota</taxon>
        <taxon>Clostridia</taxon>
        <taxon>Eubacteriales</taxon>
        <taxon>Clostridiaceae</taxon>
        <taxon>Caloramator</taxon>
    </lineage>
</organism>
<sequence length="386" mass="46082">MRQRRDDESLGIVKSRILYFLITNSNKYSAEEIGYMFGFKKRRIQDFVKEFNELGYKISSVKGKYVVEELPKNVVNIDYKLNYSDLKMVTILEHLSRKKYAIKRKRFVEEINMLFNEAPALVQSMIKQLIDKGYIVEENGKIKAADNLLDILTEQELQNLYIYLEVMKHFHYKGYVLDLIADKISRKLNIENSCIRVIPKRKRISYYDSFVVKQIEEAILKNKSLNIKYRFKTRTKEINVKPAGIIYSEDKDLYYLVEKNKNYSIYRIDKIVDIDVVDGGLSEFNKEDFKYNFGISIENPFDVEVHFEKYSFIKRKLDRYTKKRQTARIVEEENRYILKDRVVGFKEFKNWVMGFGKSAYVVEPVKLRDEIYNEIKETLERYDMNG</sequence>
<keyword evidence="4" id="KW-1185">Reference proteome</keyword>
<dbReference type="PANTHER" id="PTHR34580">
    <property type="match status" value="1"/>
</dbReference>
<evidence type="ECO:0000259" key="1">
    <source>
        <dbReference type="Pfam" id="PF13280"/>
    </source>
</evidence>
<proteinExistence type="predicted"/>
<protein>
    <submittedName>
        <fullName evidence="3">WYL domain-containing protein</fullName>
    </submittedName>
</protein>
<dbReference type="InterPro" id="IPR026881">
    <property type="entry name" value="WYL_dom"/>
</dbReference>
<dbReference type="PANTHER" id="PTHR34580:SF1">
    <property type="entry name" value="PROTEIN PAFC"/>
    <property type="match status" value="1"/>
</dbReference>
<evidence type="ECO:0000313" key="3">
    <source>
        <dbReference type="EMBL" id="SHF12297.1"/>
    </source>
</evidence>
<dbReference type="AlphaFoldDB" id="A0A1M4Z3B4"/>